<dbReference type="InterPro" id="IPR001623">
    <property type="entry name" value="DnaJ_domain"/>
</dbReference>
<protein>
    <submittedName>
        <fullName evidence="3">Accumulation and replication of chloroplast-related protein</fullName>
    </submittedName>
</protein>
<gene>
    <name evidence="3" type="ORF">Rsub_00284</name>
</gene>
<comment type="caution">
    <text evidence="3">The sequence shown here is derived from an EMBL/GenBank/DDBJ whole genome shotgun (WGS) entry which is preliminary data.</text>
</comment>
<dbReference type="Pfam" id="PF23468">
    <property type="entry name" value="ARC6"/>
    <property type="match status" value="1"/>
</dbReference>
<dbReference type="InterPro" id="IPR058032">
    <property type="entry name" value="CDP1-like_a_solenoid_1"/>
</dbReference>
<feature type="compositionally biased region" description="Low complexity" evidence="1">
    <location>
        <begin position="520"/>
        <end position="536"/>
    </location>
</feature>
<dbReference type="Pfam" id="PF13355">
    <property type="entry name" value="ARC6-like_IMS"/>
    <property type="match status" value="1"/>
</dbReference>
<dbReference type="Pfam" id="PF25515">
    <property type="entry name" value="Arm_PDR"/>
    <property type="match status" value="1"/>
</dbReference>
<dbReference type="PANTHER" id="PTHR33925">
    <property type="entry name" value="PLASTID DIVISION PROTEIN CDP1, CHLOROPLASTIC-RELATED"/>
    <property type="match status" value="1"/>
</dbReference>
<feature type="domain" description="J" evidence="2">
    <location>
        <begin position="69"/>
        <end position="133"/>
    </location>
</feature>
<feature type="region of interest" description="Disordered" evidence="1">
    <location>
        <begin position="647"/>
        <end position="671"/>
    </location>
</feature>
<dbReference type="InParanoid" id="A0A2V0NPY2"/>
<dbReference type="OrthoDB" id="512200at2759"/>
<feature type="region of interest" description="Disordered" evidence="1">
    <location>
        <begin position="586"/>
        <end position="606"/>
    </location>
</feature>
<reference evidence="3 4" key="1">
    <citation type="journal article" date="2018" name="Sci. Rep.">
        <title>Raphidocelis subcapitata (=Pseudokirchneriella subcapitata) provides an insight into genome evolution and environmental adaptations in the Sphaeropleales.</title>
        <authorList>
            <person name="Suzuki S."/>
            <person name="Yamaguchi H."/>
            <person name="Nakajima N."/>
            <person name="Kawachi M."/>
        </authorList>
    </citation>
    <scope>NUCLEOTIDE SEQUENCE [LARGE SCALE GENOMIC DNA]</scope>
    <source>
        <strain evidence="3 4">NIES-35</strain>
    </source>
</reference>
<evidence type="ECO:0000313" key="3">
    <source>
        <dbReference type="EMBL" id="GBF87573.1"/>
    </source>
</evidence>
<proteinExistence type="predicted"/>
<feature type="region of interest" description="Disordered" evidence="1">
    <location>
        <begin position="520"/>
        <end position="565"/>
    </location>
</feature>
<dbReference type="Gene3D" id="1.10.287.110">
    <property type="entry name" value="DnaJ domain"/>
    <property type="match status" value="1"/>
</dbReference>
<organism evidence="3 4">
    <name type="scientific">Raphidocelis subcapitata</name>
    <dbReference type="NCBI Taxonomy" id="307507"/>
    <lineage>
        <taxon>Eukaryota</taxon>
        <taxon>Viridiplantae</taxon>
        <taxon>Chlorophyta</taxon>
        <taxon>core chlorophytes</taxon>
        <taxon>Chlorophyceae</taxon>
        <taxon>CS clade</taxon>
        <taxon>Sphaeropleales</taxon>
        <taxon>Selenastraceae</taxon>
        <taxon>Raphidocelis</taxon>
    </lineage>
</organism>
<accession>A0A2V0NPY2</accession>
<dbReference type="PANTHER" id="PTHR33925:SF1">
    <property type="entry name" value="PROTEIN ACCUMULATION AND REPLICATION OF CHLOROPLASTS 6, CHLOROPLASTIC"/>
    <property type="match status" value="1"/>
</dbReference>
<dbReference type="STRING" id="307507.A0A2V0NPY2"/>
<feature type="compositionally biased region" description="Basic and acidic residues" evidence="1">
    <location>
        <begin position="649"/>
        <end position="658"/>
    </location>
</feature>
<evidence type="ECO:0000313" key="4">
    <source>
        <dbReference type="Proteomes" id="UP000247498"/>
    </source>
</evidence>
<dbReference type="InterPro" id="IPR044685">
    <property type="entry name" value="CPD1-like"/>
</dbReference>
<evidence type="ECO:0000259" key="2">
    <source>
        <dbReference type="PROSITE" id="PS50076"/>
    </source>
</evidence>
<sequence>MALCSAVRPRGPLGLAAGKRPAASRPGRLAVARRVPAPPAPRRAPLAAAAAAAPDAAAPPSDTITLPLNFYSLLHVNRASSREAVRRAYERVLSAPPDVGYTQDTLFSRAVLLKSAAECLSDLDARRAYDAAAAAGGGAHTVDVTRDNLPGALVLLQEAGESALVLALGCRWLESQERAGGDPSRAADVAAAVALALCDLAAQALEEGSGQVLGACERLEEALALLRRHGLAPQLQQQIGDTLEDFAPRYCLELLELPLGPDAPTAERRAHGLALARQLLWSAQDHPSLAGARGEFADCVRSQTTAAEQLELYRSPPAGAAVSLREQLDCALAAVAVGLEKRSPGLLARADGMYAAVEAAVEREGAPVDVSVERASIALLLGDARRAAELLGLSGEGAGAAKPANPEVLAFVRDHSPDPSDLLPGVYTLARGWVAEAVLPSFRDTAGSEVDLEGWFQSPWVQAYAQARSLTGSISPGGAATALRAALAALFAFAAAVVARVVAAFGAALSGQQRRGQAAAPAAAAAPAGGDAANPAPRRRVRMAPPAARTAGAAQEERAPRGSRAAAAAASAAAAAASAAAASDAAAAAEPDQQQRRQRAVASTRAQFEKEAEDSVLEFDRSKLEQEVVTVAELKRRLGAVLSDGDGAAADKWRRGGGDEQAAAEGEDDDTDARLFQGKAYQAKRDYLQRLEVQMWDSEPGAAGGLASALRRWLAPLAGVALLGALLWGRVGGERAAASAPAGAQAAVTVQKQKASAPAAATKAAAANAAADAPSAKPAAAEPAARARRGGGGAAAAVAAGSPIGAEEAARVISRLQSAKAAAMGPEHRVGELRGVMRGRLLRHWRGQAERAREAGSHYVYSVRSTRLERAGPWLPRGWLARALSRGAELAYVESDTVTARRDPAAGRAAGRGDSADRTLRRTVRLQKARWLPGAEWRAVDAADVAA</sequence>
<dbReference type="SUPFAM" id="SSF46565">
    <property type="entry name" value="Chaperone J-domain"/>
    <property type="match status" value="1"/>
</dbReference>
<dbReference type="InterPro" id="IPR057137">
    <property type="entry name" value="CDP1-like_a_solenoid_2"/>
</dbReference>
<dbReference type="EMBL" id="BDRX01000001">
    <property type="protein sequence ID" value="GBF87573.1"/>
    <property type="molecule type" value="Genomic_DNA"/>
</dbReference>
<feature type="compositionally biased region" description="Low complexity" evidence="1">
    <location>
        <begin position="543"/>
        <end position="554"/>
    </location>
</feature>
<dbReference type="InterPro" id="IPR025344">
    <property type="entry name" value="CDP1-like_IMS"/>
</dbReference>
<dbReference type="InterPro" id="IPR036869">
    <property type="entry name" value="J_dom_sf"/>
</dbReference>
<evidence type="ECO:0000256" key="1">
    <source>
        <dbReference type="SAM" id="MobiDB-lite"/>
    </source>
</evidence>
<dbReference type="PROSITE" id="PS50076">
    <property type="entry name" value="DNAJ_2"/>
    <property type="match status" value="1"/>
</dbReference>
<name>A0A2V0NPY2_9CHLO</name>
<dbReference type="AlphaFoldDB" id="A0A2V0NPY2"/>
<dbReference type="FunCoup" id="A0A2V0NPY2">
    <property type="interactions" value="585"/>
</dbReference>
<dbReference type="Proteomes" id="UP000247498">
    <property type="component" value="Unassembled WGS sequence"/>
</dbReference>
<keyword evidence="4" id="KW-1185">Reference proteome</keyword>